<sequence length="101" mass="11556">MLTCRSANAALPKKAIEAIINIKVNYPPFLILTKKAHSDTKEGDDIELECVIKANPWIHNITWIFEDHPLAINNNLSILIMNQTLFLQNVKKEHSGRYRCT</sequence>
<evidence type="ECO:0000313" key="3">
    <source>
        <dbReference type="Proteomes" id="UP000054359"/>
    </source>
</evidence>
<accession>A0A087UJN1</accession>
<dbReference type="AlphaFoldDB" id="A0A087UJN1"/>
<dbReference type="OrthoDB" id="5843397at2759"/>
<dbReference type="InterPro" id="IPR013783">
    <property type="entry name" value="Ig-like_fold"/>
</dbReference>
<dbReference type="PROSITE" id="PS50835">
    <property type="entry name" value="IG_LIKE"/>
    <property type="match status" value="1"/>
</dbReference>
<name>A0A087UJN1_STEMI</name>
<dbReference type="SUPFAM" id="SSF48726">
    <property type="entry name" value="Immunoglobulin"/>
    <property type="match status" value="1"/>
</dbReference>
<dbReference type="SMART" id="SM00408">
    <property type="entry name" value="IGc2"/>
    <property type="match status" value="1"/>
</dbReference>
<evidence type="ECO:0000313" key="2">
    <source>
        <dbReference type="EMBL" id="KFM77570.1"/>
    </source>
</evidence>
<dbReference type="CDD" id="cd00096">
    <property type="entry name" value="Ig"/>
    <property type="match status" value="1"/>
</dbReference>
<dbReference type="Pfam" id="PF13927">
    <property type="entry name" value="Ig_3"/>
    <property type="match status" value="1"/>
</dbReference>
<dbReference type="STRING" id="407821.A0A087UJN1"/>
<dbReference type="PANTHER" id="PTHR23278:SF19">
    <property type="entry name" value="OBSCURIN"/>
    <property type="match status" value="1"/>
</dbReference>
<dbReference type="InterPro" id="IPR003598">
    <property type="entry name" value="Ig_sub2"/>
</dbReference>
<reference evidence="2 3" key="1">
    <citation type="submission" date="2013-11" db="EMBL/GenBank/DDBJ databases">
        <title>Genome sequencing of Stegodyphus mimosarum.</title>
        <authorList>
            <person name="Bechsgaard J."/>
        </authorList>
    </citation>
    <scope>NUCLEOTIDE SEQUENCE [LARGE SCALE GENOMIC DNA]</scope>
</reference>
<evidence type="ECO:0000259" key="1">
    <source>
        <dbReference type="PROSITE" id="PS50835"/>
    </source>
</evidence>
<dbReference type="PANTHER" id="PTHR23278">
    <property type="entry name" value="SIDESTEP PROTEIN"/>
    <property type="match status" value="1"/>
</dbReference>
<proteinExistence type="predicted"/>
<feature type="non-terminal residue" evidence="2">
    <location>
        <position position="101"/>
    </location>
</feature>
<dbReference type="InterPro" id="IPR036179">
    <property type="entry name" value="Ig-like_dom_sf"/>
</dbReference>
<gene>
    <name evidence="2" type="ORF">X975_03554</name>
</gene>
<feature type="domain" description="Ig-like" evidence="1">
    <location>
        <begin position="27"/>
        <end position="101"/>
    </location>
</feature>
<organism evidence="2 3">
    <name type="scientific">Stegodyphus mimosarum</name>
    <name type="common">African social velvet spider</name>
    <dbReference type="NCBI Taxonomy" id="407821"/>
    <lineage>
        <taxon>Eukaryota</taxon>
        <taxon>Metazoa</taxon>
        <taxon>Ecdysozoa</taxon>
        <taxon>Arthropoda</taxon>
        <taxon>Chelicerata</taxon>
        <taxon>Arachnida</taxon>
        <taxon>Araneae</taxon>
        <taxon>Araneomorphae</taxon>
        <taxon>Entelegynae</taxon>
        <taxon>Eresoidea</taxon>
        <taxon>Eresidae</taxon>
        <taxon>Stegodyphus</taxon>
    </lineage>
</organism>
<keyword evidence="3" id="KW-1185">Reference proteome</keyword>
<protein>
    <recommendedName>
        <fullName evidence="1">Ig-like domain-containing protein</fullName>
    </recommendedName>
</protein>
<dbReference type="EMBL" id="KK120125">
    <property type="protein sequence ID" value="KFM77570.1"/>
    <property type="molecule type" value="Genomic_DNA"/>
</dbReference>
<dbReference type="Gene3D" id="2.60.40.10">
    <property type="entry name" value="Immunoglobulins"/>
    <property type="match status" value="1"/>
</dbReference>
<dbReference type="InterPro" id="IPR007110">
    <property type="entry name" value="Ig-like_dom"/>
</dbReference>
<dbReference type="Proteomes" id="UP000054359">
    <property type="component" value="Unassembled WGS sequence"/>
</dbReference>